<keyword evidence="11" id="KW-1185">Reference proteome</keyword>
<feature type="compositionally biased region" description="Polar residues" evidence="9">
    <location>
        <begin position="187"/>
        <end position="202"/>
    </location>
</feature>
<evidence type="ECO:0000313" key="11">
    <source>
        <dbReference type="Proteomes" id="UP000242146"/>
    </source>
</evidence>
<dbReference type="GO" id="GO:0005634">
    <property type="term" value="C:nucleus"/>
    <property type="evidence" value="ECO:0007669"/>
    <property type="project" value="UniProtKB-SubCell"/>
</dbReference>
<evidence type="ECO:0000256" key="6">
    <source>
        <dbReference type="ARBA" id="ARBA00023015"/>
    </source>
</evidence>
<evidence type="ECO:0000256" key="5">
    <source>
        <dbReference type="ARBA" id="ARBA00022491"/>
    </source>
</evidence>
<reference evidence="10 11" key="1">
    <citation type="submission" date="2016-07" db="EMBL/GenBank/DDBJ databases">
        <title>Pervasive Adenine N6-methylation of Active Genes in Fungi.</title>
        <authorList>
            <consortium name="DOE Joint Genome Institute"/>
            <person name="Mondo S.J."/>
            <person name="Dannebaum R.O."/>
            <person name="Kuo R.C."/>
            <person name="Labutti K."/>
            <person name="Haridas S."/>
            <person name="Kuo A."/>
            <person name="Salamov A."/>
            <person name="Ahrendt S.R."/>
            <person name="Lipzen A."/>
            <person name="Sullivan W."/>
            <person name="Andreopoulos W.B."/>
            <person name="Clum A."/>
            <person name="Lindquist E."/>
            <person name="Daum C."/>
            <person name="Ramamoorthy G.K."/>
            <person name="Gryganskyi A."/>
            <person name="Culley D."/>
            <person name="Magnuson J.K."/>
            <person name="James T.Y."/>
            <person name="O'Malley M.A."/>
            <person name="Stajich J.E."/>
            <person name="Spatafora J.W."/>
            <person name="Visel A."/>
            <person name="Grigoriev I.V."/>
        </authorList>
    </citation>
    <scope>NUCLEOTIDE SEQUENCE [LARGE SCALE GENOMIC DNA]</scope>
    <source>
        <strain evidence="10 11">NRRL 3301</strain>
    </source>
</reference>
<dbReference type="Pfam" id="PF08528">
    <property type="entry name" value="Whi5"/>
    <property type="match status" value="1"/>
</dbReference>
<protein>
    <submittedName>
        <fullName evidence="10">Uncharacterized protein</fullName>
    </submittedName>
</protein>
<evidence type="ECO:0000256" key="3">
    <source>
        <dbReference type="ARBA" id="ARBA00006922"/>
    </source>
</evidence>
<evidence type="ECO:0000256" key="1">
    <source>
        <dbReference type="ARBA" id="ARBA00004123"/>
    </source>
</evidence>
<evidence type="ECO:0000256" key="9">
    <source>
        <dbReference type="SAM" id="MobiDB-lite"/>
    </source>
</evidence>
<sequence>MNELAAVIQSPPPEPRSWDVAELAKTLRTRLQFARLKVHRGWTDKNLQQVEEELIPTTSAMPQLPPSPSSVSDASHESESMEKEAARTIMMLSSSTPPSPHPRLAQPVYMTPTRPRDSTPQHHLTYQQHQHGPPLYHHAHPSPFYGFPPSFNPAESQHPVNIPHDRPLSDHKKHKKHSTPVYHDANRVSQHHSPYPNSTVKNYTAPRRGRPRKNPLPEAKLPRPEQISPSPAMGYTE</sequence>
<keyword evidence="8" id="KW-0539">Nucleus</keyword>
<keyword evidence="4" id="KW-0963">Cytoplasm</keyword>
<comment type="similarity">
    <text evidence="3">Belongs to the WHI5/NRM1 family.</text>
</comment>
<dbReference type="InterPro" id="IPR013734">
    <property type="entry name" value="TF_Nrm1/Whi5"/>
</dbReference>
<dbReference type="OrthoDB" id="2287813at2759"/>
<name>A0A1X2GX63_9FUNG</name>
<proteinExistence type="inferred from homology"/>
<comment type="subcellular location">
    <subcellularLocation>
        <location evidence="2">Cytoplasm</location>
    </subcellularLocation>
    <subcellularLocation>
        <location evidence="1">Nucleus</location>
    </subcellularLocation>
</comment>
<keyword evidence="7" id="KW-0804">Transcription</keyword>
<evidence type="ECO:0000313" key="10">
    <source>
        <dbReference type="EMBL" id="ORX62198.1"/>
    </source>
</evidence>
<feature type="compositionally biased region" description="Basic and acidic residues" evidence="9">
    <location>
        <begin position="74"/>
        <end position="85"/>
    </location>
</feature>
<evidence type="ECO:0000256" key="8">
    <source>
        <dbReference type="ARBA" id="ARBA00023242"/>
    </source>
</evidence>
<dbReference type="GO" id="GO:0005737">
    <property type="term" value="C:cytoplasm"/>
    <property type="evidence" value="ECO:0007669"/>
    <property type="project" value="UniProtKB-SubCell"/>
</dbReference>
<evidence type="ECO:0000256" key="4">
    <source>
        <dbReference type="ARBA" id="ARBA00022490"/>
    </source>
</evidence>
<keyword evidence="5" id="KW-0678">Repressor</keyword>
<gene>
    <name evidence="10" type="ORF">DM01DRAFT_1403887</name>
</gene>
<feature type="region of interest" description="Disordered" evidence="9">
    <location>
        <begin position="57"/>
        <end position="85"/>
    </location>
</feature>
<feature type="region of interest" description="Disordered" evidence="9">
    <location>
        <begin position="114"/>
        <end position="237"/>
    </location>
</feature>
<dbReference type="Proteomes" id="UP000242146">
    <property type="component" value="Unassembled WGS sequence"/>
</dbReference>
<keyword evidence="6" id="KW-0805">Transcription regulation</keyword>
<dbReference type="EMBL" id="MCGT01000002">
    <property type="protein sequence ID" value="ORX62198.1"/>
    <property type="molecule type" value="Genomic_DNA"/>
</dbReference>
<organism evidence="10 11">
    <name type="scientific">Hesseltinella vesiculosa</name>
    <dbReference type="NCBI Taxonomy" id="101127"/>
    <lineage>
        <taxon>Eukaryota</taxon>
        <taxon>Fungi</taxon>
        <taxon>Fungi incertae sedis</taxon>
        <taxon>Mucoromycota</taxon>
        <taxon>Mucoromycotina</taxon>
        <taxon>Mucoromycetes</taxon>
        <taxon>Mucorales</taxon>
        <taxon>Cunninghamellaceae</taxon>
        <taxon>Hesseltinella</taxon>
    </lineage>
</organism>
<comment type="caution">
    <text evidence="10">The sequence shown here is derived from an EMBL/GenBank/DDBJ whole genome shotgun (WGS) entry which is preliminary data.</text>
</comment>
<evidence type="ECO:0000256" key="2">
    <source>
        <dbReference type="ARBA" id="ARBA00004496"/>
    </source>
</evidence>
<dbReference type="AlphaFoldDB" id="A0A1X2GX63"/>
<evidence type="ECO:0000256" key="7">
    <source>
        <dbReference type="ARBA" id="ARBA00023163"/>
    </source>
</evidence>
<feature type="compositionally biased region" description="Polar residues" evidence="9">
    <location>
        <begin position="121"/>
        <end position="130"/>
    </location>
</feature>
<accession>A0A1X2GX63</accession>